<dbReference type="NCBIfam" id="NF003417">
    <property type="entry name" value="PRK04813.1"/>
    <property type="match status" value="5"/>
</dbReference>
<keyword evidence="5" id="KW-0677">Repeat</keyword>
<evidence type="ECO:0000313" key="10">
    <source>
        <dbReference type="Proteomes" id="UP000466578"/>
    </source>
</evidence>
<dbReference type="InterPro" id="IPR001242">
    <property type="entry name" value="Condensation_dom"/>
</dbReference>
<dbReference type="InterPro" id="IPR023213">
    <property type="entry name" value="CAT-like_dom_sf"/>
</dbReference>
<dbReference type="CDD" id="cd19540">
    <property type="entry name" value="LCL_NRPS-like"/>
    <property type="match status" value="3"/>
</dbReference>
<dbReference type="InterPro" id="IPR009081">
    <property type="entry name" value="PP-bd_ACP"/>
</dbReference>
<dbReference type="Pfam" id="PF00668">
    <property type="entry name" value="Condensation"/>
    <property type="match status" value="5"/>
</dbReference>
<evidence type="ECO:0000256" key="1">
    <source>
        <dbReference type="ARBA" id="ARBA00001957"/>
    </source>
</evidence>
<dbReference type="InterPro" id="IPR013120">
    <property type="entry name" value="FAR_NAD-bd"/>
</dbReference>
<dbReference type="Gene3D" id="3.30.300.30">
    <property type="match status" value="5"/>
</dbReference>
<keyword evidence="2" id="KW-0596">Phosphopantetheine</keyword>
<keyword evidence="6" id="KW-0045">Antibiotic biosynthesis</keyword>
<keyword evidence="3" id="KW-0597">Phosphoprotein</keyword>
<feature type="domain" description="Carrier" evidence="8">
    <location>
        <begin position="443"/>
        <end position="518"/>
    </location>
</feature>
<feature type="domain" description="Carrier" evidence="8">
    <location>
        <begin position="5094"/>
        <end position="5169"/>
    </location>
</feature>
<dbReference type="SUPFAM" id="SSF51735">
    <property type="entry name" value="NAD(P)-binding Rossmann-fold domains"/>
    <property type="match status" value="1"/>
</dbReference>
<dbReference type="SUPFAM" id="SSF52777">
    <property type="entry name" value="CoA-dependent acyltransferases"/>
    <property type="match status" value="10"/>
</dbReference>
<dbReference type="PANTHER" id="PTHR45527">
    <property type="entry name" value="NONRIBOSOMAL PEPTIDE SYNTHETASE"/>
    <property type="match status" value="1"/>
</dbReference>
<dbReference type="InterPro" id="IPR010060">
    <property type="entry name" value="NRPS_synth"/>
</dbReference>
<organism evidence="9 10">
    <name type="scientific">Mycobacterium paraintracellulare</name>
    <dbReference type="NCBI Taxonomy" id="1138383"/>
    <lineage>
        <taxon>Bacteria</taxon>
        <taxon>Bacillati</taxon>
        <taxon>Actinomycetota</taxon>
        <taxon>Actinomycetes</taxon>
        <taxon>Mycobacteriales</taxon>
        <taxon>Mycobacteriaceae</taxon>
        <taxon>Mycobacterium</taxon>
        <taxon>Mycobacterium avium complex (MAC)</taxon>
    </lineage>
</organism>
<name>A0ABM7KF19_9MYCO</name>
<dbReference type="Gene3D" id="3.40.50.720">
    <property type="entry name" value="NAD(P)-binding Rossmann-like Domain"/>
    <property type="match status" value="1"/>
</dbReference>
<feature type="region of interest" description="Disordered" evidence="7">
    <location>
        <begin position="4022"/>
        <end position="4043"/>
    </location>
</feature>
<evidence type="ECO:0000256" key="3">
    <source>
        <dbReference type="ARBA" id="ARBA00022553"/>
    </source>
</evidence>
<dbReference type="CDD" id="cd05235">
    <property type="entry name" value="SDR_e1"/>
    <property type="match status" value="1"/>
</dbReference>
<dbReference type="NCBIfam" id="TIGR01733">
    <property type="entry name" value="AA-adenyl-dom"/>
    <property type="match status" value="5"/>
</dbReference>
<dbReference type="SUPFAM" id="SSF47336">
    <property type="entry name" value="ACP-like"/>
    <property type="match status" value="5"/>
</dbReference>
<dbReference type="SUPFAM" id="SSF56801">
    <property type="entry name" value="Acetyl-CoA synthetase-like"/>
    <property type="match status" value="5"/>
</dbReference>
<dbReference type="InterPro" id="IPR042099">
    <property type="entry name" value="ANL_N_sf"/>
</dbReference>
<dbReference type="InterPro" id="IPR010071">
    <property type="entry name" value="AA_adenyl_dom"/>
</dbReference>
<dbReference type="Pfam" id="PF00550">
    <property type="entry name" value="PP-binding"/>
    <property type="match status" value="5"/>
</dbReference>
<dbReference type="EMBL" id="AP022597">
    <property type="protein sequence ID" value="BBY72830.1"/>
    <property type="molecule type" value="Genomic_DNA"/>
</dbReference>
<dbReference type="InterPro" id="IPR045851">
    <property type="entry name" value="AMP-bd_C_sf"/>
</dbReference>
<dbReference type="Pfam" id="PF00501">
    <property type="entry name" value="AMP-binding"/>
    <property type="match status" value="5"/>
</dbReference>
<dbReference type="PROSITE" id="PS50075">
    <property type="entry name" value="CARRIER"/>
    <property type="match status" value="5"/>
</dbReference>
<dbReference type="Pfam" id="PF07993">
    <property type="entry name" value="NAD_binding_4"/>
    <property type="match status" value="1"/>
</dbReference>
<evidence type="ECO:0000256" key="4">
    <source>
        <dbReference type="ARBA" id="ARBA00022598"/>
    </source>
</evidence>
<dbReference type="InterPro" id="IPR000873">
    <property type="entry name" value="AMP-dep_synth/lig_dom"/>
</dbReference>
<evidence type="ECO:0000259" key="8">
    <source>
        <dbReference type="PROSITE" id="PS50075"/>
    </source>
</evidence>
<evidence type="ECO:0000256" key="2">
    <source>
        <dbReference type="ARBA" id="ARBA00022450"/>
    </source>
</evidence>
<dbReference type="Gene3D" id="1.10.1200.10">
    <property type="entry name" value="ACP-like"/>
    <property type="match status" value="5"/>
</dbReference>
<dbReference type="InterPro" id="IPR036291">
    <property type="entry name" value="NAD(P)-bd_dom_sf"/>
</dbReference>
<dbReference type="CDD" id="cd05930">
    <property type="entry name" value="A_NRPS"/>
    <property type="match status" value="2"/>
</dbReference>
<dbReference type="CDD" id="cd17643">
    <property type="entry name" value="A_NRPS_Cytc1-like"/>
    <property type="match status" value="1"/>
</dbReference>
<dbReference type="SMART" id="SM01294">
    <property type="entry name" value="PKS_PP_betabranch"/>
    <property type="match status" value="1"/>
</dbReference>
<dbReference type="SMART" id="SM00823">
    <property type="entry name" value="PKS_PP"/>
    <property type="match status" value="5"/>
</dbReference>
<dbReference type="InterPro" id="IPR006162">
    <property type="entry name" value="Ppantetheine_attach_site"/>
</dbReference>
<dbReference type="Gene3D" id="2.30.38.10">
    <property type="entry name" value="Luciferase, Domain 3"/>
    <property type="match status" value="2"/>
</dbReference>
<sequence>MGLLLERSAEAVIAILGVLKTGAAYVPMDPAVPAARIGFMVADAGMRAVVTSAELRSRLGEFGGPIVEVDDPALAPHPATPVAAGPAADDVAHVIYTSGTTGRPKGVAVTHANVTQLFGALDAGVELGPDQVWSQCHSLAFDFSVWEIWGALLHGGRLVVVPDTEARSPEELRAKLIGERVTVLTQTPSALGMLSPRGLETVTVVVGAEPCPGELVDRWAPGRVMVNVYGPTETTMWVSHSPPLTAGRARSGPPAIGSPVAGAALFVLDGCLRPVPAGVVGELYVAGAGVGVGYLGRAGLTASRFVACPFGGAGARMYRTGDLARWDRDGQLHYVGRADEQVKIRGYRIELGEIRSALAELEGIEQAAVLAREDRADERRLVGYVTGAADSADIRARLGQRLPTYMVPAAVVVLDAMPLTVNGKLDTAALPAPDYRDAGRYRAPDNAVEETLVGVYARVLGVERVGVDDSFFDLGGDSLSAMRLITAINADLDAGLTVRSVFEAPTVAQLALRVEAGAGRAGRLVAGERPALLPLSFAQTRLWFIDQLQGPSPMYNMAVALRLSGRLDADAMGAALDDVVARHESLRTIFLAPEGAPQQVVLPAKRADVHWQVVDATRWPSSWLAEATQDAARYTFDLATEIPLRAWLFHTGEDEHVLVAVVHHIAADGWSVTPLVRDLGEAYAARRGGRAPDWAPLPVQYVDYTLWQRGRFGDLDDPDSPIAAQLDYWERALAGLPEHVELPTDRPYPLVADHRGSSVDVHWPAALQHQVAELARAHNATSFMVVQAALAVLLSALSASPDVAVGFPIAGRSDPALDEVVGFFVNTLVLRVDLSGDPTVAELLGRVRRRSLAAYEHQDVPFEVLVERLNPARDMAHHPLVQVMLAWQNNDPVDMSLGDVRATPLPLETQVARMDLVWSLAERWDEDGEPVGIAGAVEFRTDVFDAASIESLVTRLQHVLAAMTADPTRPLSAIDVLDESERAHLDAIGNRAVLTRPATARASIPALFAAQVARDPEAVAITCGERAWTYREVYEITNRLAHRLIGCGAAPGQRVAVAMPRSAEAIVAILAVLKTGAAYVPIDPALPTARIEFMLTDAEPIAAVTTAEVRPRLGAFAGHIIDVDDPALATQPATGLPDPSPDDIAYVIYTSGTTGVPKGVAVTHHNVTQLLRSVDAQLDLGRVWGHCHSPAFDFSVWEIFGALLRGGRLVVVPDDIVGSPEDLHALLIAERVTVLSQTPSAVAALSPHGLDSVALVVGGEPCPVEVMDRWAPGRVMVNQYGPTETTMYAAMTAPLTAGSAPVPIGSPVPGAALFVLDRWLRAVPPGVVGELYIAGRGVAAGYLGRAALTASRFVACPFGGNGTRMYRTGDVVRWGRDGQLEYLGRADEQVKIRGHRIELGEIRSALAELDGVEQAAVIARNDPAAARLVGYVTGTADPSETRARLAERLPSYMVPSAVVVLDALPLTANGKLDTRALPAPDYQGGNGYRAPENAIEQILAGIYAQVLGVQRVGVDDSFFDLGGDSILSMQVVARARAAGVMCRPRDVFVEQSVARLARVVTLATGEDDVVDEGIGPVVATPIMRWLRDMDGPIEQFNQTMVLAAPAGVGQADVAVVLQALLDRHPTLRLCVDDDGAGGWDIHVPEAGSVDARACLRTVDALSEEALMRARARLNPGAGVLVCAVWASATNQLALIVHHLAVDGVSWRTLIEDLNIAWAQHHRGQPIELPAPGTSFARWSSLLAQHAKDPAVTELAEVWRRITETPPALPPAQPWDTYETAGQLSAALDAETTRQLLGEVPAAFHAGVQDILLIAFGLAFTEFLGTARPIGIDVEGHGRNEELAPHVHLSRTVGWFTAKYPVALDVGGLDWARVVAGEAALGAVIKDAKEQLRGLPDGLTYGLLRYLNPEADLGGPDPAIGFNYLGRLGGAPAESSDGLWQLSPNSHALGAAAAAAALPLPHTVELNAGTMDTEDGPHLHASWTWASSALTHDQVNRLSRLWFDALAGICAHVRRDGGGLTPSDIAPARLDQQQIDELERRYDVADILPLTPLQQGLLFHSTTQPDGDVYAVQLTITLRGGLDPQRLHHAVQNAVARHPNLAARFCSGFGDPVQIIPVTPEIAYRHVELDGDADDIDDQVRRMSAAERAAVRDLDDQPPLRATLIRTADQEFRFVLTVHHIVMDGWSLPILLQEIFACYYGSRLPAAPPYRRFVTWLAARDAPAARAAWRDALDGFDTPALVGPAGRAELGPRGAAAVRLSAETTGALGELARSCRTTLNTVLQAAWAQLLMSLTGRHDVAFGTAVSGRPAELPGAESMVGLLINTVPVRAQATATTTVAEFLDRLQRAHNDTVEHQHLALNEIHRVTGHDQLFDTLLVYENYPIDAAALSAADDLTATEFTSHDYNHYPLSLQAVPGDELRLRIEFDTDVFEPAAVDALADRLRRLLTAMPADPDRPLRSLDALDAPERAQLQLWGNQAVLAAESSAALSLPALFAAQVSRVPDAGAVTFEGRSMTYRELDEASNRLAHRLIERGAGPGECVALLFPRSAEAIVAILATLKAGAAYLPIDPALPAARLEFMLGDATPVAAVAAAGLRARLDGFELPVLDAGEADAGPTGPLPAPAPENIAYVIYTSGTTGVPKGVAVTHRNVTQLLESLHATLPEAGVWSQCHSYGFDVSVQEIWGALACGGRLVVVPESVTRSPDELHALLAAERVSVLSHTPSALTALSPRKLRSALIIGGEPCPAALADQWAPGRVMINAYGPTETTVDATLSAPLTAGAGAPPLGSPVPGAALFVLDDWLRPVPAGAVGELYVAGHGVAVGYPRRPGLTASRFVACPFGAAGARMYRTGDLVRWAPDGRLHYVGRADHQVKIRGHRIELGEIQSALAELDGVGRVAVIAREDTPGDKRLVGYITGTADPVELRARLADRLPAYLVPAAVVAIEALPLTPNGKLDTGALPAPEYTGGRYRAPATPTEEILAGIYAQVLGLERVGADDSFFDLGGDSLSAMRVIAAINSGLDAHLGVRTLFEAPTIGELAARVSANGGLLAGVERRERPAVVPLSFAQSRLWFIDQLHGPSPVYNMAAALRLAGRLDAGALGAAFADVVARHESLRTVFAATEGIPQQVVLSPDRADVTWQTIDATGWSPARLEGAIRDAARHTFDLATEIPLRAMLFRVSDEEHVLVAVVHHIAADGWSLTPLVRDLALAYASRSVGDAPGWAPLPVQYVDYTLWQRAQFGDLEDPGSPIAAQLAYWEEALAGLPERLELPTDRPYPLVADFRGASVAVDWPAELQQRVRAVAGAHNATSFMVVQAALAVLLAKISASSDVAVGFPIAGRRDPALDDVVGFFVNTLVLRVDLGGDPTIAELLARVRQRSLAAYEHQDVPFEVLVERLNPARSLAHHPLVQVMLAWQNDEPTDVSLGDVRVTALPVDTRTARTDLAWSLAERWSADGRPEGIGGAVEFRTDVFDTATIQSLIERLQRVLAAMTTDPARRLSSIDVLGPDEHARLDAIGNRAALTRPPHASALTRASIPALFAAHVARTPEAVALSDRDRSMTYREFDESTNRLAHLLVERGARPGRCVAVLMERSAPAIVAIVAVLKTGAAYLPIDPAMPDTRVAFMLTDAAPIVALTTAELRDRLDGFDGAVIDADDPAVHTRPATALPPPADDNIAYVIYTSGTTGTPKGVAVTHHNVTHLLASLHDRPAPAGVWSQCHSLAFDFSVWEIFGALLGGGRLLVVPDEVVRSPEDLHALLIAENVSVLSQTPSAFSALQSLDGARSGPRLNVRALVFGGEALSPQRLAKWLDSHPHRPRVINMYGITETTVHASYREIVDSDIDTNASPIGMPLAHLGFFVLDAWLRPVPEGVTGELYIAGSGVAAGYVGRAGLTASRFVACPFGAAGARMYRTGDLVRWGPGGQLHYLGRADEQVKIRGYRIELGEIQSALTELDGIEQAAVVAREDRPGDKRLVGYITGTADPVEVRARLAEHLPAYMVPATVLAVDAMPLTANGKLDTRALPAPDHSHRSQGSDHYRAPTTPVERALADIYTHVLGVENVGIDDSFFDLGGDSLSAMRLVAEVNTGLDVHLGVRALFEAPTIRRLAARLGTDGGARAPLVAGERPEMVPLSFAQSRLWFMGQLHGPSPVHNMAIALQLHGRLDAEAFGAALADVMARHESLRTMFPAREGIPRQLVVDVDDADCGWQISDARGWSTTRLCNAVETLVGHRFDLATEIPLRAMLFRVSDDEHLLVAVVHHIAADGWSLTPLVRDLGEAYASRSAGCAPDWAPLPVQYVDYTLWQRAQFGELQDPHSLIAGQLRYWEHTLAGMPERLELPTDRPYPLVADFRGASVAVDWPAELQQRVRAVAGAHNATSFMVVQAALAVLLAKISASSDVAVGFPIAGRRDPALDDVVGFFVNTLVLRVDLTGDPTIADVLAHVRARSLAAYEHQDVPFEVLVERLNPARSLAHHPLVQVMLAWQNTDSAELSLGDVRVTPLPVDTRTARMDLAWSLAERWSADGRPEGIGGAVEFRTDVFDTATIQRLIERLQRVLEAMTADPARRLSSIDVLGPDEHARLDAIGNRAVLDGPSRPPMSIPEVFADHVARTPQAVAVTHGADSWTYRELDQSSNRLAHLLVDHGCGPGQCVALLTERSARAVVAILAVLKTGGAYVPIDPGLPAARIDFMLADAAPAAVLTTAEHRSRLDDFDVLVIDIDDPAIQHRPTTALPAPAPHHIAYTIYTSGTTGVPKGVAVTHHNATQLFASLGAAGLPAAPARVWSHCHSLAFDFSVWEIFGALLHGGRVLVVPDEVVRSPKDLHALLVAERVDMLTQTPSEVTMLSTEGLESAVLAVAGEACPAEIVQRWASGRVMVNVYGPTEITIVAAVSAPLTPGPEAPPIGSPVSGAALFVLDGCLQPVPAGVVGELYVAGGGVSTGYLGRPGLTASRFVACPFGGEGARMYRTGDLASWGSDGQLRYVGRADEQVKIRGYRIELGEIQSALAALDGVEQALVIAREDRPGDKRLVGYVTGTANPAELRTLLADRLPAYMVPAAVVVLDALPLTPAGKLDVRALPAPDYQGGDDYLAPATAVEEILAWLYGQVLGLERVGVQESFFDLGGDSLSAMRLVAAIYNALDIHLPVRAVFEAPSVRSLSQQLNRDHDAGEGHQGDFASVHGRDATEVYACDLTLDKFIDALTLAAAPSLPGPSAEVRTVLLTGATGFLGRYLVLQWLERLELADGKLICLVRATSDEDARRRLQRTFDPPGFAGDPALRRYFDELAADHLEVIAGDKGRANLGLDEHTWQRLADTVDLIVDSAAVVNGVLPYSELFAPNVAGTAELIRLALTTKLKPYTYVSTANVGDQIEPAAFTEDADVRVAGPIRTIDGSYGNGYGNSKWAGEVLLREAHDLCALPVGVFRCDMILADTTYAGQLNLSDMFTRLLFSVVASGVAPRSFYQLDARGNRQRAHFDALPVEFVAESITTLGAQAGRDSAAGFETYHVMNPHDDGIGLDEYVDWVIEAGYPIERVDDFGEWLHRMETALHALPERQRHQSVLQLLQLRNAQHVPPADPARGCLGPTERFRAAVQEAKIGPDNDIPHITAAVIVKYVTDLRLLGLL</sequence>
<protein>
    <recommendedName>
        <fullName evidence="8">Carrier domain-containing protein</fullName>
    </recommendedName>
</protein>
<dbReference type="InterPro" id="IPR010080">
    <property type="entry name" value="Thioester_reductase-like_dom"/>
</dbReference>
<dbReference type="Gene3D" id="3.30.559.30">
    <property type="entry name" value="Nonribosomal peptide synthetase, condensation domain"/>
    <property type="match status" value="5"/>
</dbReference>
<keyword evidence="10" id="KW-1185">Reference proteome</keyword>
<proteinExistence type="predicted"/>
<dbReference type="Pfam" id="PF13193">
    <property type="entry name" value="AMP-binding_C"/>
    <property type="match status" value="5"/>
</dbReference>
<evidence type="ECO:0000256" key="7">
    <source>
        <dbReference type="SAM" id="MobiDB-lite"/>
    </source>
</evidence>
<keyword evidence="4" id="KW-0436">Ligase</keyword>
<dbReference type="Gene3D" id="3.40.50.12780">
    <property type="entry name" value="N-terminal domain of ligase-like"/>
    <property type="match status" value="3"/>
</dbReference>
<evidence type="ECO:0000313" key="9">
    <source>
        <dbReference type="EMBL" id="BBY72830.1"/>
    </source>
</evidence>
<dbReference type="Gene3D" id="3.40.50.980">
    <property type="match status" value="4"/>
</dbReference>
<dbReference type="Gene3D" id="3.30.559.10">
    <property type="entry name" value="Chloramphenicol acetyltransferase-like domain"/>
    <property type="match status" value="5"/>
</dbReference>
<feature type="domain" description="Carrier" evidence="8">
    <location>
        <begin position="2974"/>
        <end position="3049"/>
    </location>
</feature>
<dbReference type="PROSITE" id="PS00012">
    <property type="entry name" value="PHOSPHOPANTETHEINE"/>
    <property type="match status" value="5"/>
</dbReference>
<dbReference type="NCBIfam" id="TIGR01720">
    <property type="entry name" value="NRPS-para261"/>
    <property type="match status" value="1"/>
</dbReference>
<feature type="domain" description="Carrier" evidence="8">
    <location>
        <begin position="4043"/>
        <end position="4118"/>
    </location>
</feature>
<comment type="cofactor">
    <cofactor evidence="1">
        <name>pantetheine 4'-phosphate</name>
        <dbReference type="ChEBI" id="CHEBI:47942"/>
    </cofactor>
</comment>
<feature type="compositionally biased region" description="Basic and acidic residues" evidence="7">
    <location>
        <begin position="4030"/>
        <end position="4042"/>
    </location>
</feature>
<dbReference type="InterPro" id="IPR036736">
    <property type="entry name" value="ACP-like_sf"/>
</dbReference>
<evidence type="ECO:0000256" key="5">
    <source>
        <dbReference type="ARBA" id="ARBA00022737"/>
    </source>
</evidence>
<dbReference type="NCBIfam" id="TIGR01746">
    <property type="entry name" value="Thioester-redct"/>
    <property type="match status" value="1"/>
</dbReference>
<dbReference type="PANTHER" id="PTHR45527:SF1">
    <property type="entry name" value="FATTY ACID SYNTHASE"/>
    <property type="match status" value="1"/>
</dbReference>
<dbReference type="InterPro" id="IPR020806">
    <property type="entry name" value="PKS_PP-bd"/>
</dbReference>
<dbReference type="InterPro" id="IPR020845">
    <property type="entry name" value="AMP-binding_CS"/>
</dbReference>
<evidence type="ECO:0000256" key="6">
    <source>
        <dbReference type="ARBA" id="ARBA00023194"/>
    </source>
</evidence>
<gene>
    <name evidence="9" type="ORF">MPRI_50170</name>
</gene>
<accession>A0ABM7KF19</accession>
<dbReference type="PROSITE" id="PS00455">
    <property type="entry name" value="AMP_BINDING"/>
    <property type="match status" value="4"/>
</dbReference>
<reference evidence="9 10" key="1">
    <citation type="journal article" date="2019" name="Emerg. Microbes Infect.">
        <title>Comprehensive subspecies identification of 175 nontuberculous mycobacteria species based on 7547 genomic profiles.</title>
        <authorList>
            <person name="Matsumoto Y."/>
            <person name="Kinjo T."/>
            <person name="Motooka D."/>
            <person name="Nabeya D."/>
            <person name="Jung N."/>
            <person name="Uechi K."/>
            <person name="Horii T."/>
            <person name="Iida T."/>
            <person name="Fujita J."/>
            <person name="Nakamura S."/>
        </authorList>
    </citation>
    <scope>NUCLEOTIDE SEQUENCE [LARGE SCALE GENOMIC DNA]</scope>
    <source>
        <strain evidence="9 10">JCM 30622</strain>
    </source>
</reference>
<dbReference type="Proteomes" id="UP000466578">
    <property type="component" value="Chromosome"/>
</dbReference>
<dbReference type="InterPro" id="IPR025110">
    <property type="entry name" value="AMP-bd_C"/>
</dbReference>
<feature type="domain" description="Carrier" evidence="8">
    <location>
        <begin position="1490"/>
        <end position="1564"/>
    </location>
</feature>